<dbReference type="Pfam" id="PF04321">
    <property type="entry name" value="RmlD_sub_bind"/>
    <property type="match status" value="1"/>
</dbReference>
<dbReference type="PANTHER" id="PTHR10491:SF4">
    <property type="entry name" value="METHIONINE ADENOSYLTRANSFERASE 2 SUBUNIT BETA"/>
    <property type="match status" value="1"/>
</dbReference>
<sequence length="275" mass="31007">MKLLVLGGNGMAGHVLVEYFRTTGKHHVFYTTRDMHVPEGLVLDVLDMNAVEHVVRMVRPDIIINAVGILNKAAEENKINAYHVNGFLPHRLRYLADKISARLIHISTDCVFLGTKGGYREDDLPDGVSAYAVTKALGEIDDPNHLTIRTSIIGPEIRQSGIGLFQWFMKQRGEVSGYRAVKWNGVTTLELAKAIDFFMTKDVGGLIHLASPNPLSKYELLRLFQDIWSKDDVIIVPTDDVVQDRTLRSTRLDAAYPVPDYPAMLKEMYEWQQTN</sequence>
<accession>A0A268EL99</accession>
<dbReference type="Proteomes" id="UP000215596">
    <property type="component" value="Unassembled WGS sequence"/>
</dbReference>
<evidence type="ECO:0000313" key="4">
    <source>
        <dbReference type="EMBL" id="PAD73884.1"/>
    </source>
</evidence>
<dbReference type="GO" id="GO:0008831">
    <property type="term" value="F:dTDP-4-dehydrorhamnose reductase activity"/>
    <property type="evidence" value="ECO:0007669"/>
    <property type="project" value="UniProtKB-EC"/>
</dbReference>
<dbReference type="SUPFAM" id="SSF51735">
    <property type="entry name" value="NAD(P)-binding Rossmann-fold domains"/>
    <property type="match status" value="1"/>
</dbReference>
<comment type="caution">
    <text evidence="4">The sequence shown here is derived from an EMBL/GenBank/DDBJ whole genome shotgun (WGS) entry which is preliminary data.</text>
</comment>
<dbReference type="EMBL" id="NPBY01000061">
    <property type="protein sequence ID" value="PAD73884.1"/>
    <property type="molecule type" value="Genomic_DNA"/>
</dbReference>
<comment type="pathway">
    <text evidence="2">Carbohydrate biosynthesis; dTDP-L-rhamnose biosynthesis.</text>
</comment>
<dbReference type="InterPro" id="IPR005913">
    <property type="entry name" value="dTDP_dehydrorham_reduct"/>
</dbReference>
<dbReference type="InterPro" id="IPR029903">
    <property type="entry name" value="RmlD-like-bd"/>
</dbReference>
<organism evidence="4 5">
    <name type="scientific">Paenibacillus campinasensis</name>
    <dbReference type="NCBI Taxonomy" id="66347"/>
    <lineage>
        <taxon>Bacteria</taxon>
        <taxon>Bacillati</taxon>
        <taxon>Bacillota</taxon>
        <taxon>Bacilli</taxon>
        <taxon>Bacillales</taxon>
        <taxon>Paenibacillaceae</taxon>
        <taxon>Paenibacillus</taxon>
    </lineage>
</organism>
<dbReference type="OrthoDB" id="9803892at2"/>
<protein>
    <recommendedName>
        <fullName evidence="2">dTDP-4-dehydrorhamnose reductase</fullName>
        <ecNumber evidence="2">1.1.1.133</ecNumber>
    </recommendedName>
</protein>
<dbReference type="InterPro" id="IPR036291">
    <property type="entry name" value="NAD(P)-bd_dom_sf"/>
</dbReference>
<dbReference type="RefSeq" id="WP_095266785.1">
    <property type="nucleotide sequence ID" value="NZ_NPBY01000061.1"/>
</dbReference>
<proteinExistence type="inferred from homology"/>
<evidence type="ECO:0000259" key="3">
    <source>
        <dbReference type="Pfam" id="PF04321"/>
    </source>
</evidence>
<dbReference type="Gene3D" id="3.40.50.720">
    <property type="entry name" value="NAD(P)-binding Rossmann-like Domain"/>
    <property type="match status" value="1"/>
</dbReference>
<name>A0A268EL99_9BACL</name>
<evidence type="ECO:0000313" key="5">
    <source>
        <dbReference type="Proteomes" id="UP000215596"/>
    </source>
</evidence>
<comment type="function">
    <text evidence="2">Catalyzes the reduction of dTDP-6-deoxy-L-lyxo-4-hexulose to yield dTDP-L-rhamnose.</text>
</comment>
<evidence type="ECO:0000256" key="1">
    <source>
        <dbReference type="ARBA" id="ARBA00010944"/>
    </source>
</evidence>
<feature type="domain" description="RmlD-like substrate binding" evidence="3">
    <location>
        <begin position="1"/>
        <end position="231"/>
    </location>
</feature>
<reference evidence="4 5" key="1">
    <citation type="submission" date="2017-07" db="EMBL/GenBank/DDBJ databases">
        <title>Isolation and whole genome analysis of endospore-forming bacteria from heroin.</title>
        <authorList>
            <person name="Kalinowski J."/>
            <person name="Ahrens B."/>
            <person name="Al-Dilaimi A."/>
            <person name="Winkler A."/>
            <person name="Wibberg D."/>
            <person name="Schleenbecker U."/>
            <person name="Ruckert C."/>
            <person name="Wolfel R."/>
            <person name="Grass G."/>
        </authorList>
    </citation>
    <scope>NUCLEOTIDE SEQUENCE [LARGE SCALE GENOMIC DNA]</scope>
    <source>
        <strain evidence="4 5">7537-G1</strain>
    </source>
</reference>
<keyword evidence="2" id="KW-0560">Oxidoreductase</keyword>
<dbReference type="EC" id="1.1.1.133" evidence="2"/>
<dbReference type="GO" id="GO:0005829">
    <property type="term" value="C:cytosol"/>
    <property type="evidence" value="ECO:0007669"/>
    <property type="project" value="TreeGrafter"/>
</dbReference>
<keyword evidence="2" id="KW-0521">NADP</keyword>
<dbReference type="CDD" id="cd05254">
    <property type="entry name" value="dTDP_HR_like_SDR_e"/>
    <property type="match status" value="1"/>
</dbReference>
<dbReference type="AlphaFoldDB" id="A0A268EL99"/>
<gene>
    <name evidence="4" type="ORF">CHH67_18780</name>
</gene>
<evidence type="ECO:0000256" key="2">
    <source>
        <dbReference type="RuleBase" id="RU364082"/>
    </source>
</evidence>
<comment type="similarity">
    <text evidence="1 2">Belongs to the dTDP-4-dehydrorhamnose reductase family.</text>
</comment>
<dbReference type="GO" id="GO:0019305">
    <property type="term" value="P:dTDP-rhamnose biosynthetic process"/>
    <property type="evidence" value="ECO:0007669"/>
    <property type="project" value="UniProtKB-UniPathway"/>
</dbReference>
<dbReference type="PANTHER" id="PTHR10491">
    <property type="entry name" value="DTDP-4-DEHYDRORHAMNOSE REDUCTASE"/>
    <property type="match status" value="1"/>
</dbReference>
<dbReference type="UniPathway" id="UPA00124"/>